<proteinExistence type="predicted"/>
<gene>
    <name evidence="2" type="ORF">NEOLEDRAFT_1055284</name>
</gene>
<protein>
    <submittedName>
        <fullName evidence="2">Uncharacterized protein</fullName>
    </submittedName>
</protein>
<evidence type="ECO:0000313" key="2">
    <source>
        <dbReference type="EMBL" id="KZT29959.1"/>
    </source>
</evidence>
<dbReference type="InParanoid" id="A0A165VNY4"/>
<dbReference type="AlphaFoldDB" id="A0A165VNY4"/>
<organism evidence="2 3">
    <name type="scientific">Neolentinus lepideus HHB14362 ss-1</name>
    <dbReference type="NCBI Taxonomy" id="1314782"/>
    <lineage>
        <taxon>Eukaryota</taxon>
        <taxon>Fungi</taxon>
        <taxon>Dikarya</taxon>
        <taxon>Basidiomycota</taxon>
        <taxon>Agaricomycotina</taxon>
        <taxon>Agaricomycetes</taxon>
        <taxon>Gloeophyllales</taxon>
        <taxon>Gloeophyllaceae</taxon>
        <taxon>Neolentinus</taxon>
    </lineage>
</organism>
<keyword evidence="3" id="KW-1185">Reference proteome</keyword>
<evidence type="ECO:0000313" key="3">
    <source>
        <dbReference type="Proteomes" id="UP000076761"/>
    </source>
</evidence>
<dbReference type="OrthoDB" id="3162660at2759"/>
<dbReference type="EMBL" id="KV425553">
    <property type="protein sequence ID" value="KZT29959.1"/>
    <property type="molecule type" value="Genomic_DNA"/>
</dbReference>
<accession>A0A165VNY4</accession>
<dbReference type="InterPro" id="IPR014752">
    <property type="entry name" value="Arrestin-like_C"/>
</dbReference>
<name>A0A165VNY4_9AGAM</name>
<dbReference type="Gene3D" id="2.60.40.640">
    <property type="match status" value="1"/>
</dbReference>
<evidence type="ECO:0000256" key="1">
    <source>
        <dbReference type="SAM" id="MobiDB-lite"/>
    </source>
</evidence>
<feature type="region of interest" description="Disordered" evidence="1">
    <location>
        <begin position="387"/>
        <end position="408"/>
    </location>
</feature>
<sequence>MRSGSSAAEAVPSRQPVELTEHSYDIYDNYGKPWATLTIKSRARSPTLLPAYYEGDSITGTFHVHQARSDPVKAVILKATGRLTNTRTGGEDIFVQLKHTVWSASGESTAKLKGSYSWPFYVDLPREVRVNGAAYPLPPTFHDRDVQCTVQYDISVHLKRGRLRMDSKFGTAIGFVPYRRPPASSALRQVSYLEGLPLVGPDEDDEGWTSLQPARISGMIFKIRPVQGICELWVANPTCYTRRSAIPCFLNIRTDDRHVLDLLSSPKAPNVQLVRTVGFQATNRGERDIQASASRTMIDATSTSVVATAVWWPTSGHNNPSQNERRLEGEIHLPPDLPPSCIFPGFMLSYTIEMRSFEATGYSTTSHSTESLASLRVEVVTAHPTGPRARRYASPSYRPATPPRSFSMDMAVRGGRTC</sequence>
<dbReference type="Proteomes" id="UP000076761">
    <property type="component" value="Unassembled WGS sequence"/>
</dbReference>
<reference evidence="2 3" key="1">
    <citation type="journal article" date="2016" name="Mol. Biol. Evol.">
        <title>Comparative Genomics of Early-Diverging Mushroom-Forming Fungi Provides Insights into the Origins of Lignocellulose Decay Capabilities.</title>
        <authorList>
            <person name="Nagy L.G."/>
            <person name="Riley R."/>
            <person name="Tritt A."/>
            <person name="Adam C."/>
            <person name="Daum C."/>
            <person name="Floudas D."/>
            <person name="Sun H."/>
            <person name="Yadav J.S."/>
            <person name="Pangilinan J."/>
            <person name="Larsson K.H."/>
            <person name="Matsuura K."/>
            <person name="Barry K."/>
            <person name="Labutti K."/>
            <person name="Kuo R."/>
            <person name="Ohm R.A."/>
            <person name="Bhattacharya S.S."/>
            <person name="Shirouzu T."/>
            <person name="Yoshinaga Y."/>
            <person name="Martin F.M."/>
            <person name="Grigoriev I.V."/>
            <person name="Hibbett D.S."/>
        </authorList>
    </citation>
    <scope>NUCLEOTIDE SEQUENCE [LARGE SCALE GENOMIC DNA]</scope>
    <source>
        <strain evidence="2 3">HHB14362 ss-1</strain>
    </source>
</reference>
<dbReference type="SUPFAM" id="SSF81296">
    <property type="entry name" value="E set domains"/>
    <property type="match status" value="1"/>
</dbReference>
<dbReference type="InterPro" id="IPR014756">
    <property type="entry name" value="Ig_E-set"/>
</dbReference>